<reference evidence="1 2" key="1">
    <citation type="journal article" date="2008" name="DNA Res.">
        <title>Determination of the genome sequence of Porphyromonas gingivalis strain ATCC 33277 and genomic comparison with strain W83 revealed extensive genome rearrangements in P. gingivalis.</title>
        <authorList>
            <person name="Naito M."/>
            <person name="Hirakawa H."/>
            <person name="Yamashita A."/>
            <person name="Ohara N."/>
            <person name="Shoji M."/>
            <person name="Yukitake H."/>
            <person name="Nakayama K."/>
            <person name="Toh H."/>
            <person name="Yoshimura F."/>
            <person name="Kuhara S."/>
            <person name="Hattori M."/>
            <person name="Hayashi T."/>
            <person name="Nakayama K."/>
        </authorList>
    </citation>
    <scope>NUCLEOTIDE SEQUENCE [LARGE SCALE GENOMIC DNA]</scope>
    <source>
        <strain evidence="2">ATCC 33277 / DSM 20709 / CIP 103683 / JCM 12257 / NCTC 11834 / 2561</strain>
    </source>
</reference>
<protein>
    <submittedName>
        <fullName evidence="1">Uncharacterized protein</fullName>
    </submittedName>
</protein>
<dbReference type="KEGG" id="pgn:PGN_1215"/>
<dbReference type="GeneID" id="29256421"/>
<evidence type="ECO:0000313" key="1">
    <source>
        <dbReference type="EMBL" id="BAG33734.1"/>
    </source>
</evidence>
<dbReference type="EMBL" id="AP009380">
    <property type="protein sequence ID" value="BAG33734.1"/>
    <property type="molecule type" value="Genomic_DNA"/>
</dbReference>
<dbReference type="AlphaFoldDB" id="B2RK39"/>
<gene>
    <name evidence="1" type="ordered locus">PGN_1215</name>
</gene>
<dbReference type="HOGENOM" id="CLU_1523808_0_0_10"/>
<sequence>MKIYRMTHRSDAWKSIQVANTLIEEVLNNQKSLEAADGAKCSWIEDKTNLEGFANAPFIFGSIPVVDTHAYNVLEPFMMGIKRSIISVAGEEYYILFSERPDPNLLDEKESSIRRFSNGRIMDIKRYVFKTDKVPALFGITQRPYYLFATDDVVNAIREAGLTGFDFEECHIANTH</sequence>
<dbReference type="BioCyc" id="PGIN431947:G1G2V-1389-MONOMER"/>
<organism evidence="1 2">
    <name type="scientific">Porphyromonas gingivalis (strain ATCC 33277 / DSM 20709 / CIP 103683 / JCM 12257 / NCTC 11834 / 2561)</name>
    <dbReference type="NCBI Taxonomy" id="431947"/>
    <lineage>
        <taxon>Bacteria</taxon>
        <taxon>Pseudomonadati</taxon>
        <taxon>Bacteroidota</taxon>
        <taxon>Bacteroidia</taxon>
        <taxon>Bacteroidales</taxon>
        <taxon>Porphyromonadaceae</taxon>
        <taxon>Porphyromonas</taxon>
    </lineage>
</organism>
<proteinExistence type="predicted"/>
<evidence type="ECO:0000313" key="2">
    <source>
        <dbReference type="Proteomes" id="UP000008842"/>
    </source>
</evidence>
<dbReference type="RefSeq" id="WP_012458112.1">
    <property type="nucleotide sequence ID" value="NC_010729.1"/>
</dbReference>
<accession>B2RK39</accession>
<dbReference type="eggNOG" id="ENOG50307BC">
    <property type="taxonomic scope" value="Bacteria"/>
</dbReference>
<dbReference type="OrthoDB" id="1075678at2"/>
<name>B2RK39_PORG3</name>
<dbReference type="Proteomes" id="UP000008842">
    <property type="component" value="Chromosome"/>
</dbReference>